<organism evidence="2 3">
    <name type="scientific">Owenweeksia hongkongensis (strain DSM 17368 / CIP 108786 / JCM 12287 / NRRL B-23963 / UST20020801)</name>
    <dbReference type="NCBI Taxonomy" id="926562"/>
    <lineage>
        <taxon>Bacteria</taxon>
        <taxon>Pseudomonadati</taxon>
        <taxon>Bacteroidota</taxon>
        <taxon>Flavobacteriia</taxon>
        <taxon>Flavobacteriales</taxon>
        <taxon>Owenweeksiaceae</taxon>
        <taxon>Owenweeksia</taxon>
    </lineage>
</organism>
<dbReference type="PANTHER" id="PTHR43861">
    <property type="entry name" value="TRANS-ACONITATE 2-METHYLTRANSFERASE-RELATED"/>
    <property type="match status" value="1"/>
</dbReference>
<dbReference type="CDD" id="cd02440">
    <property type="entry name" value="AdoMet_MTases"/>
    <property type="match status" value="1"/>
</dbReference>
<gene>
    <name evidence="2" type="ordered locus">Oweho_1149</name>
</gene>
<name>G8R5A9_OWEHD</name>
<evidence type="ECO:0000259" key="1">
    <source>
        <dbReference type="Pfam" id="PF08241"/>
    </source>
</evidence>
<dbReference type="SUPFAM" id="SSF53335">
    <property type="entry name" value="S-adenosyl-L-methionine-dependent methyltransferases"/>
    <property type="match status" value="1"/>
</dbReference>
<dbReference type="Proteomes" id="UP000005631">
    <property type="component" value="Chromosome"/>
</dbReference>
<dbReference type="GO" id="GO:0008757">
    <property type="term" value="F:S-adenosylmethionine-dependent methyltransferase activity"/>
    <property type="evidence" value="ECO:0007669"/>
    <property type="project" value="InterPro"/>
</dbReference>
<proteinExistence type="predicted"/>
<dbReference type="GO" id="GO:0032259">
    <property type="term" value="P:methylation"/>
    <property type="evidence" value="ECO:0007669"/>
    <property type="project" value="UniProtKB-KW"/>
</dbReference>
<sequence length="249" mass="29632">MMKEGLIKKKEAWFESWFDTTYYHLLYQDRDDKEARFFIKNMIDNLKPDHNAHFLDLACGRGRHAKFLSELGYDVTGIDLSESNIEFAQQFANDTLHFEVGDMRQPFGENRFDYIFNLFTSFGYFDSYDDNLSALKMMKRALKPDGVLVLDFMNVNKVRLGLVEEEVRQVENIEFHIERFIRDERVIKKITFEDKGHHYKYEEKVQLLDKGDFEKLFQEAGFTITQVYGDFDLSEYNRRDGERLILVAE</sequence>
<keyword evidence="3" id="KW-1185">Reference proteome</keyword>
<dbReference type="Gene3D" id="3.40.50.150">
    <property type="entry name" value="Vaccinia Virus protein VP39"/>
    <property type="match status" value="1"/>
</dbReference>
<dbReference type="OrthoDB" id="9811589at2"/>
<accession>G8R5A9</accession>
<evidence type="ECO:0000313" key="3">
    <source>
        <dbReference type="Proteomes" id="UP000005631"/>
    </source>
</evidence>
<dbReference type="EMBL" id="CP003156">
    <property type="protein sequence ID" value="AEV32154.1"/>
    <property type="molecule type" value="Genomic_DNA"/>
</dbReference>
<dbReference type="InterPro" id="IPR013216">
    <property type="entry name" value="Methyltransf_11"/>
</dbReference>
<reference evidence="2 3" key="1">
    <citation type="journal article" date="2012" name="Stand. Genomic Sci.">
        <title>Genome sequence of the orange-pigmented seawater bacterium Owenweeksia hongkongensis type strain (UST20020801(T)).</title>
        <authorList>
            <person name="Riedel T."/>
            <person name="Held B."/>
            <person name="Nolan M."/>
            <person name="Lucas S."/>
            <person name="Lapidus A."/>
            <person name="Tice H."/>
            <person name="Del Rio T.G."/>
            <person name="Cheng J.F."/>
            <person name="Han C."/>
            <person name="Tapia R."/>
            <person name="Goodwin L.A."/>
            <person name="Pitluck S."/>
            <person name="Liolios K."/>
            <person name="Mavromatis K."/>
            <person name="Pagani I."/>
            <person name="Ivanova N."/>
            <person name="Mikhailova N."/>
            <person name="Pati A."/>
            <person name="Chen A."/>
            <person name="Palaniappan K."/>
            <person name="Rohde M."/>
            <person name="Tindall B.J."/>
            <person name="Detter J.C."/>
            <person name="Goker M."/>
            <person name="Woyke T."/>
            <person name="Bristow J."/>
            <person name="Eisen J.A."/>
            <person name="Markowitz V."/>
            <person name="Hugenholtz P."/>
            <person name="Klenk H.P."/>
            <person name="Kyrpides N.C."/>
        </authorList>
    </citation>
    <scope>NUCLEOTIDE SEQUENCE</scope>
    <source>
        <strain evidence="3">DSM 17368 / JCM 12287 / NRRL B-23963</strain>
    </source>
</reference>
<dbReference type="STRING" id="926562.Oweho_1149"/>
<feature type="domain" description="Methyltransferase type 11" evidence="1">
    <location>
        <begin position="55"/>
        <end position="150"/>
    </location>
</feature>
<dbReference type="HOGENOM" id="CLU_069129_1_0_10"/>
<dbReference type="RefSeq" id="WP_014201514.1">
    <property type="nucleotide sequence ID" value="NC_016599.1"/>
</dbReference>
<dbReference type="AlphaFoldDB" id="G8R5A9"/>
<dbReference type="Pfam" id="PF08241">
    <property type="entry name" value="Methyltransf_11"/>
    <property type="match status" value="1"/>
</dbReference>
<dbReference type="eggNOG" id="COG2227">
    <property type="taxonomic scope" value="Bacteria"/>
</dbReference>
<keyword evidence="2" id="KW-0808">Transferase</keyword>
<dbReference type="PANTHER" id="PTHR43861:SF1">
    <property type="entry name" value="TRANS-ACONITATE 2-METHYLTRANSFERASE"/>
    <property type="match status" value="1"/>
</dbReference>
<dbReference type="Gene3D" id="2.20.25.110">
    <property type="entry name" value="S-adenosyl-L-methionine-dependent methyltransferases"/>
    <property type="match status" value="1"/>
</dbReference>
<dbReference type="PATRIC" id="fig|926562.3.peg.1162"/>
<protein>
    <submittedName>
        <fullName evidence="2">2-polyprenyl-3-methyl-5-hydroxy-6-metoxy-1, 4-benzoquinol methylase</fullName>
    </submittedName>
</protein>
<dbReference type="InterPro" id="IPR029063">
    <property type="entry name" value="SAM-dependent_MTases_sf"/>
</dbReference>
<dbReference type="KEGG" id="oho:Oweho_1149"/>
<keyword evidence="2" id="KW-0489">Methyltransferase</keyword>
<evidence type="ECO:0000313" key="2">
    <source>
        <dbReference type="EMBL" id="AEV32154.1"/>
    </source>
</evidence>